<keyword evidence="4 8" id="KW-0547">Nucleotide-binding</keyword>
<dbReference type="GO" id="GO:0006396">
    <property type="term" value="P:RNA processing"/>
    <property type="evidence" value="ECO:0007669"/>
    <property type="project" value="InterPro"/>
</dbReference>
<evidence type="ECO:0000256" key="3">
    <source>
        <dbReference type="ARBA" id="ARBA00022723"/>
    </source>
</evidence>
<dbReference type="GO" id="GO:0072669">
    <property type="term" value="C:tRNA-splicing ligase complex"/>
    <property type="evidence" value="ECO:0007669"/>
    <property type="project" value="TreeGrafter"/>
</dbReference>
<dbReference type="Gene3D" id="3.90.1860.10">
    <property type="entry name" value="tRNA-splicing ligase RtcB"/>
    <property type="match status" value="1"/>
</dbReference>
<dbReference type="InterPro" id="IPR001233">
    <property type="entry name" value="RtcB"/>
</dbReference>
<evidence type="ECO:0000256" key="7">
    <source>
        <dbReference type="ARBA" id="ARBA00047746"/>
    </source>
</evidence>
<dbReference type="AlphaFoldDB" id="A0A091D6C8"/>
<keyword evidence="2 10" id="KW-0436">Ligase</keyword>
<dbReference type="GO" id="GO:0170057">
    <property type="term" value="F:RNA ligase (GTP) activity"/>
    <property type="evidence" value="ECO:0007669"/>
    <property type="project" value="UniProtKB-EC"/>
</dbReference>
<feature type="binding site" evidence="9">
    <location>
        <position position="103"/>
    </location>
    <ligand>
        <name>Mn(2+)</name>
        <dbReference type="ChEBI" id="CHEBI:29035"/>
        <label>1</label>
    </ligand>
</feature>
<keyword evidence="3 9" id="KW-0479">Metal-binding</keyword>
<dbReference type="PANTHER" id="PTHR11118:SF1">
    <property type="entry name" value="RNA-SPLICING LIGASE RTCB HOMOLOG"/>
    <property type="match status" value="1"/>
</dbReference>
<dbReference type="PANTHER" id="PTHR11118">
    <property type="entry name" value="RNA-SPLICING LIGASE RTCB HOMOLOG"/>
    <property type="match status" value="1"/>
</dbReference>
<dbReference type="Proteomes" id="UP000028990">
    <property type="component" value="Unassembled WGS sequence"/>
</dbReference>
<sequence length="152" mass="17603">MNRAYCNDELHFLEDTSKNSWEERTTKGFVPNMQVKGVFYVNDAVENIYGIQECLSREDYVWAKDKEHWEEYGRVLQANPNNVSVGAKKRDLPQLATLGASNHDAEIQFADEIFNEYAAKEMGMDHKGQMGTMMPSGGEAWNTKWLQIFWRL</sequence>
<protein>
    <recommendedName>
        <fullName evidence="1">3'-phosphate/5'-hydroxy nucleic acid ligase</fullName>
        <ecNumber evidence="1">6.5.1.8</ecNumber>
    </recommendedName>
</protein>
<keyword evidence="6 9" id="KW-0464">Manganese</keyword>
<evidence type="ECO:0000256" key="5">
    <source>
        <dbReference type="ARBA" id="ARBA00023134"/>
    </source>
</evidence>
<gene>
    <name evidence="10" type="ORF">H920_12021</name>
</gene>
<evidence type="ECO:0000256" key="1">
    <source>
        <dbReference type="ARBA" id="ARBA00012726"/>
    </source>
</evidence>
<dbReference type="SUPFAM" id="SSF103365">
    <property type="entry name" value="Hypothetical protein PH1602"/>
    <property type="match status" value="1"/>
</dbReference>
<evidence type="ECO:0000256" key="6">
    <source>
        <dbReference type="ARBA" id="ARBA00023211"/>
    </source>
</evidence>
<evidence type="ECO:0000256" key="4">
    <source>
        <dbReference type="ARBA" id="ARBA00022741"/>
    </source>
</evidence>
<evidence type="ECO:0000256" key="9">
    <source>
        <dbReference type="PIRSR" id="PIRSR601233-3"/>
    </source>
</evidence>
<organism evidence="10 11">
    <name type="scientific">Fukomys damarensis</name>
    <name type="common">Damaraland mole rat</name>
    <name type="synonym">Cryptomys damarensis</name>
    <dbReference type="NCBI Taxonomy" id="885580"/>
    <lineage>
        <taxon>Eukaryota</taxon>
        <taxon>Metazoa</taxon>
        <taxon>Chordata</taxon>
        <taxon>Craniata</taxon>
        <taxon>Vertebrata</taxon>
        <taxon>Euteleostomi</taxon>
        <taxon>Mammalia</taxon>
        <taxon>Eutheria</taxon>
        <taxon>Euarchontoglires</taxon>
        <taxon>Glires</taxon>
        <taxon>Rodentia</taxon>
        <taxon>Hystricomorpha</taxon>
        <taxon>Bathyergidae</taxon>
        <taxon>Fukomys</taxon>
    </lineage>
</organism>
<comment type="catalytic activity">
    <reaction evidence="7">
        <text>a 3'-end 3'-phospho-ribonucleotide-RNA + a 5'-end dephospho-ribonucleoside-RNA + GTP = a ribonucleotidyl-ribonucleotide-RNA + GMP + diphosphate</text>
        <dbReference type="Rhea" id="RHEA:68076"/>
        <dbReference type="Rhea" id="RHEA-COMP:10463"/>
        <dbReference type="Rhea" id="RHEA-COMP:13936"/>
        <dbReference type="Rhea" id="RHEA-COMP:17355"/>
        <dbReference type="ChEBI" id="CHEBI:33019"/>
        <dbReference type="ChEBI" id="CHEBI:37565"/>
        <dbReference type="ChEBI" id="CHEBI:58115"/>
        <dbReference type="ChEBI" id="CHEBI:83062"/>
        <dbReference type="ChEBI" id="CHEBI:138284"/>
        <dbReference type="ChEBI" id="CHEBI:173118"/>
        <dbReference type="EC" id="6.5.1.8"/>
    </reaction>
</comment>
<dbReference type="InterPro" id="IPR036025">
    <property type="entry name" value="RtcB-like_sf"/>
</dbReference>
<evidence type="ECO:0000256" key="2">
    <source>
        <dbReference type="ARBA" id="ARBA00022598"/>
    </source>
</evidence>
<dbReference type="EC" id="6.5.1.8" evidence="1"/>
<dbReference type="GO" id="GO:0003972">
    <property type="term" value="F:RNA ligase (ATP) activity"/>
    <property type="evidence" value="ECO:0007669"/>
    <property type="project" value="TreeGrafter"/>
</dbReference>
<evidence type="ECO:0000256" key="8">
    <source>
        <dbReference type="PIRSR" id="PIRSR601233-2"/>
    </source>
</evidence>
<dbReference type="EMBL" id="KN123144">
    <property type="protein sequence ID" value="KFO26622.1"/>
    <property type="molecule type" value="Genomic_DNA"/>
</dbReference>
<accession>A0A091D6C8</accession>
<dbReference type="GO" id="GO:0005634">
    <property type="term" value="C:nucleus"/>
    <property type="evidence" value="ECO:0007669"/>
    <property type="project" value="TreeGrafter"/>
</dbReference>
<dbReference type="Pfam" id="PF01139">
    <property type="entry name" value="RtcB"/>
    <property type="match status" value="1"/>
</dbReference>
<dbReference type="GO" id="GO:0046872">
    <property type="term" value="F:metal ion binding"/>
    <property type="evidence" value="ECO:0007669"/>
    <property type="project" value="UniProtKB-KW"/>
</dbReference>
<comment type="cofactor">
    <cofactor evidence="9">
        <name>Mn(2+)</name>
        <dbReference type="ChEBI" id="CHEBI:29035"/>
    </cofactor>
    <text evidence="9">Binds 2 manganese ions per subunit.</text>
</comment>
<feature type="binding site" evidence="8">
    <location>
        <begin position="102"/>
        <end position="106"/>
    </location>
    <ligand>
        <name>GMP</name>
        <dbReference type="ChEBI" id="CHEBI:58115"/>
    </ligand>
</feature>
<name>A0A091D6C8_FUKDA</name>
<keyword evidence="5 8" id="KW-0342">GTP-binding</keyword>
<evidence type="ECO:0000313" key="11">
    <source>
        <dbReference type="Proteomes" id="UP000028990"/>
    </source>
</evidence>
<dbReference type="GO" id="GO:0005525">
    <property type="term" value="F:GTP binding"/>
    <property type="evidence" value="ECO:0007669"/>
    <property type="project" value="UniProtKB-KW"/>
</dbReference>
<proteinExistence type="predicted"/>
<reference evidence="10 11" key="1">
    <citation type="submission" date="2013-11" db="EMBL/GenBank/DDBJ databases">
        <title>The Damaraland mole rat (Fukomys damarensis) genome and evolution of African mole rats.</title>
        <authorList>
            <person name="Gladyshev V.N."/>
            <person name="Fang X."/>
        </authorList>
    </citation>
    <scope>NUCLEOTIDE SEQUENCE [LARGE SCALE GENOMIC DNA]</scope>
    <source>
        <tissue evidence="10">Liver</tissue>
    </source>
</reference>
<keyword evidence="11" id="KW-1185">Reference proteome</keyword>
<evidence type="ECO:0000313" key="10">
    <source>
        <dbReference type="EMBL" id="KFO26622.1"/>
    </source>
</evidence>